<proteinExistence type="predicted"/>
<dbReference type="Gene3D" id="2.60.120.620">
    <property type="entry name" value="q2cbj1_9rhob like domain"/>
    <property type="match status" value="1"/>
</dbReference>
<evidence type="ECO:0000313" key="2">
    <source>
        <dbReference type="Proteomes" id="UP000036520"/>
    </source>
</evidence>
<dbReference type="AlphaFoldDB" id="A0A0H4P579"/>
<dbReference type="Proteomes" id="UP000036520">
    <property type="component" value="Chromosome"/>
</dbReference>
<name>A0A0H4P579_9BACT</name>
<accession>A0A0H4P579</accession>
<dbReference type="EMBL" id="CP012040">
    <property type="protein sequence ID" value="AKP49546.1"/>
    <property type="molecule type" value="Genomic_DNA"/>
</dbReference>
<dbReference type="STRING" id="320787.CA2015_0061"/>
<dbReference type="RefSeq" id="WP_048640078.1">
    <property type="nucleotide sequence ID" value="NZ_CP012040.1"/>
</dbReference>
<evidence type="ECO:0000313" key="1">
    <source>
        <dbReference type="EMBL" id="AKP49546.1"/>
    </source>
</evidence>
<dbReference type="PANTHER" id="PTHR33099:SF7">
    <property type="entry name" value="MYND-TYPE DOMAIN-CONTAINING PROTEIN"/>
    <property type="match status" value="1"/>
</dbReference>
<keyword evidence="2" id="KW-1185">Reference proteome</keyword>
<gene>
    <name evidence="1" type="ORF">CA2015_0061</name>
</gene>
<dbReference type="PANTHER" id="PTHR33099">
    <property type="entry name" value="FE2OG DIOXYGENASE DOMAIN-CONTAINING PROTEIN"/>
    <property type="match status" value="1"/>
</dbReference>
<organism evidence="1 2">
    <name type="scientific">Cyclobacterium amurskyense</name>
    <dbReference type="NCBI Taxonomy" id="320787"/>
    <lineage>
        <taxon>Bacteria</taxon>
        <taxon>Pseudomonadati</taxon>
        <taxon>Bacteroidota</taxon>
        <taxon>Cytophagia</taxon>
        <taxon>Cytophagales</taxon>
        <taxon>Cyclobacteriaceae</taxon>
        <taxon>Cyclobacterium</taxon>
    </lineage>
</organism>
<protein>
    <submittedName>
        <fullName evidence="1">Uncharacterized protein</fullName>
    </submittedName>
</protein>
<sequence>MRNFGSDLLDCLNLIKGNGSFVTTHSSPFVFPGLSVLGQGEIAYPINELQANALIQAAEKASFGKGSQTIIDETVRRAWEIDAENLLFNGQQWDQFLQKALNTIKPQLGIEDLEVEARLYKMLVYEKGDFFLSHRDTEKEKGMFGTLIIGLPSKHRGGELLVRFDGEEQCVNLAEEAGNYRIPYVAFYADCEHEIKPMKEGYRVCLVYNLIQKKSEKAIRLEPLGEHVSKLATILKAGVGNRSFSPGIVLLGHQYTPENFSQNQLKLNDRTRATALIRAAAEAGYYAKMCLVTSQLSGIPAYDGYGWDETPDDNVEMGEVYDGIVTIEHWLEEGPPPLRSIEVDEDELLTTFKLNEGDPVEKENTGYMGNYGPDLMHWYHYGAIVFWSKEYQEEMLLKEDIPNQLEWLGYYNTKRRHLSGKETAICESILKSVLNKQGTALKAQYHVIADWVTGSRDETTFKTLGYPLLKRYFQQIQPDYWVKLVATYPSKHFDLLFKQIGQQGNVSHLHHLLEILIELTNMSNSNNLLASQMEALPEYFSNAAQRQEKPLVNGTALTILFNIEKLLPQQKEWVDRMVALLCENNERKYINEVLVPVVLNPEFGTSFSKALLSFTKKNLQYRVDNKPQPPANWSRPVPKKQKNLRIWKLLESFLESPVEQVFDFRKNKQERTEMEDAIAGVTVDLRTETIRKGSPYTLRLFKTEDAYDKQIREWYEDVVLLEQVKKMVN</sequence>
<dbReference type="KEGG" id="camu:CA2015_0061"/>
<reference evidence="1 2" key="1">
    <citation type="submission" date="2015-07" db="EMBL/GenBank/DDBJ databases">
        <authorList>
            <person name="Kim K.M."/>
        </authorList>
    </citation>
    <scope>NUCLEOTIDE SEQUENCE [LARGE SCALE GENOMIC DNA]</scope>
    <source>
        <strain evidence="1 2">KCTC 12363</strain>
    </source>
</reference>